<dbReference type="STRING" id="488535.SAMN04487963_2887"/>
<evidence type="ECO:0000256" key="1">
    <source>
        <dbReference type="HAMAP-Rule" id="MF_01866"/>
    </source>
</evidence>
<dbReference type="Proteomes" id="UP000198519">
    <property type="component" value="Unassembled WGS sequence"/>
</dbReference>
<dbReference type="PROSITE" id="PS51648">
    <property type="entry name" value="YCGL"/>
    <property type="match status" value="1"/>
</dbReference>
<accession>A0A1I4RQB6</accession>
<gene>
    <name evidence="3" type="ORF">SAMN04487963_2887</name>
</gene>
<dbReference type="AlphaFoldDB" id="A0A1I4RQB6"/>
<sequence length="97" mass="11453">MTDKQFVSVFRSGKKDDTYLFVRRGQEWDALPEPLREVFGAPLHAMDLILTPDRKLARTTGKVVLEALEKQDFYLQLPEEHEAYVVEFKEKLRKNRE</sequence>
<protein>
    <recommendedName>
        <fullName evidence="1">YcgL domain-containing protein SAMN04487963_2887</fullName>
    </recommendedName>
</protein>
<dbReference type="InterPro" id="IPR038068">
    <property type="entry name" value="YcgL-like_sf"/>
</dbReference>
<dbReference type="InterPro" id="IPR027354">
    <property type="entry name" value="YcgL_dom"/>
</dbReference>
<dbReference type="OrthoDB" id="7062382at2"/>
<dbReference type="EMBL" id="FOUE01000004">
    <property type="protein sequence ID" value="SFM54349.1"/>
    <property type="molecule type" value="Genomic_DNA"/>
</dbReference>
<dbReference type="HAMAP" id="MF_01866">
    <property type="entry name" value="UPF0745"/>
    <property type="match status" value="1"/>
</dbReference>
<name>A0A1I4RQB6_9GAMM</name>
<dbReference type="PANTHER" id="PTHR38109">
    <property type="entry name" value="PROTEIN YCGL"/>
    <property type="match status" value="1"/>
</dbReference>
<evidence type="ECO:0000259" key="2">
    <source>
        <dbReference type="PROSITE" id="PS51648"/>
    </source>
</evidence>
<proteinExistence type="inferred from homology"/>
<dbReference type="RefSeq" id="WP_092023794.1">
    <property type="nucleotide sequence ID" value="NZ_FOUE01000004.1"/>
</dbReference>
<dbReference type="SUPFAM" id="SSF160191">
    <property type="entry name" value="YcgL-like"/>
    <property type="match status" value="1"/>
</dbReference>
<dbReference type="Pfam" id="PF05166">
    <property type="entry name" value="YcgL"/>
    <property type="match status" value="1"/>
</dbReference>
<dbReference type="Gene3D" id="3.10.510.20">
    <property type="entry name" value="YcgL domain"/>
    <property type="match status" value="1"/>
</dbReference>
<keyword evidence="4" id="KW-1185">Reference proteome</keyword>
<organism evidence="3 4">
    <name type="scientific">Marinobacter zhejiangensis</name>
    <dbReference type="NCBI Taxonomy" id="488535"/>
    <lineage>
        <taxon>Bacteria</taxon>
        <taxon>Pseudomonadati</taxon>
        <taxon>Pseudomonadota</taxon>
        <taxon>Gammaproteobacteria</taxon>
        <taxon>Pseudomonadales</taxon>
        <taxon>Marinobacteraceae</taxon>
        <taxon>Marinobacter</taxon>
    </lineage>
</organism>
<dbReference type="PANTHER" id="PTHR38109:SF1">
    <property type="entry name" value="PROTEIN YCGL"/>
    <property type="match status" value="1"/>
</dbReference>
<evidence type="ECO:0000313" key="4">
    <source>
        <dbReference type="Proteomes" id="UP000198519"/>
    </source>
</evidence>
<feature type="domain" description="YcgL" evidence="2">
    <location>
        <begin position="5"/>
        <end position="89"/>
    </location>
</feature>
<evidence type="ECO:0000313" key="3">
    <source>
        <dbReference type="EMBL" id="SFM54349.1"/>
    </source>
</evidence>
<reference evidence="4" key="1">
    <citation type="submission" date="2016-10" db="EMBL/GenBank/DDBJ databases">
        <authorList>
            <person name="Varghese N."/>
            <person name="Submissions S."/>
        </authorList>
    </citation>
    <scope>NUCLEOTIDE SEQUENCE [LARGE SCALE GENOMIC DNA]</scope>
    <source>
        <strain evidence="4">CGMCC 1.7061</strain>
    </source>
</reference>